<evidence type="ECO:0008006" key="3">
    <source>
        <dbReference type="Google" id="ProtNLM"/>
    </source>
</evidence>
<organism evidence="1 2">
    <name type="scientific">Cinchona calisaya</name>
    <dbReference type="NCBI Taxonomy" id="153742"/>
    <lineage>
        <taxon>Eukaryota</taxon>
        <taxon>Viridiplantae</taxon>
        <taxon>Streptophyta</taxon>
        <taxon>Embryophyta</taxon>
        <taxon>Tracheophyta</taxon>
        <taxon>Spermatophyta</taxon>
        <taxon>Magnoliopsida</taxon>
        <taxon>eudicotyledons</taxon>
        <taxon>Gunneridae</taxon>
        <taxon>Pentapetalae</taxon>
        <taxon>asterids</taxon>
        <taxon>lamiids</taxon>
        <taxon>Gentianales</taxon>
        <taxon>Rubiaceae</taxon>
        <taxon>Cinchonoideae</taxon>
        <taxon>Cinchoneae</taxon>
        <taxon>Cinchona</taxon>
    </lineage>
</organism>
<gene>
    <name evidence="1" type="ORF">ACH5RR_003423</name>
</gene>
<evidence type="ECO:0000313" key="1">
    <source>
        <dbReference type="EMBL" id="KAL3534962.1"/>
    </source>
</evidence>
<reference evidence="1 2" key="1">
    <citation type="submission" date="2024-11" db="EMBL/GenBank/DDBJ databases">
        <title>A near-complete genome assembly of Cinchona calisaya.</title>
        <authorList>
            <person name="Lian D.C."/>
            <person name="Zhao X.W."/>
            <person name="Wei L."/>
        </authorList>
    </citation>
    <scope>NUCLEOTIDE SEQUENCE [LARGE SCALE GENOMIC DNA]</scope>
    <source>
        <tissue evidence="1">Nenye</tissue>
    </source>
</reference>
<proteinExistence type="predicted"/>
<name>A0ABD3AUR8_9GENT</name>
<dbReference type="InterPro" id="IPR032675">
    <property type="entry name" value="LRR_dom_sf"/>
</dbReference>
<evidence type="ECO:0000313" key="2">
    <source>
        <dbReference type="Proteomes" id="UP001630127"/>
    </source>
</evidence>
<comment type="caution">
    <text evidence="1">The sequence shown here is derived from an EMBL/GenBank/DDBJ whole genome shotgun (WGS) entry which is preliminary data.</text>
</comment>
<dbReference type="EMBL" id="JBJUIK010000002">
    <property type="protein sequence ID" value="KAL3534962.1"/>
    <property type="molecule type" value="Genomic_DNA"/>
</dbReference>
<sequence length="108" mass="12454">MVLKLRSIAFVRHALYVKNGEFLNLKFLAVYHSEIEEWVVPTEPFPSLEQLVLTDCTKLEGIPSSFGEISTLKIIKLQGCCPNVEKLARKIFEEQQDMGNRELQLICW</sequence>
<dbReference type="PANTHER" id="PTHR15140:SF37">
    <property type="entry name" value="UBIQUITIN-LIKE DOMAIN-CONTAINING PROTEIN"/>
    <property type="match status" value="1"/>
</dbReference>
<dbReference type="PANTHER" id="PTHR15140">
    <property type="entry name" value="TUBULIN-SPECIFIC CHAPERONE E"/>
    <property type="match status" value="1"/>
</dbReference>
<dbReference type="Proteomes" id="UP001630127">
    <property type="component" value="Unassembled WGS sequence"/>
</dbReference>
<dbReference type="AlphaFoldDB" id="A0ABD3AUR8"/>
<keyword evidence="2" id="KW-1185">Reference proteome</keyword>
<dbReference type="SUPFAM" id="SSF52058">
    <property type="entry name" value="L domain-like"/>
    <property type="match status" value="1"/>
</dbReference>
<dbReference type="Gene3D" id="3.80.10.10">
    <property type="entry name" value="Ribonuclease Inhibitor"/>
    <property type="match status" value="1"/>
</dbReference>
<accession>A0ABD3AUR8</accession>
<protein>
    <recommendedName>
        <fullName evidence="3">CC-NBS-LRR protein</fullName>
    </recommendedName>
</protein>